<protein>
    <submittedName>
        <fullName evidence="2">Uncharacterized protein</fullName>
    </submittedName>
</protein>
<evidence type="ECO:0000256" key="1">
    <source>
        <dbReference type="SAM" id="MobiDB-lite"/>
    </source>
</evidence>
<dbReference type="AlphaFoldDB" id="A0A699UZN2"/>
<dbReference type="EMBL" id="BKCJ011383671">
    <property type="protein sequence ID" value="GFD28247.1"/>
    <property type="molecule type" value="Genomic_DNA"/>
</dbReference>
<feature type="region of interest" description="Disordered" evidence="1">
    <location>
        <begin position="1"/>
        <end position="41"/>
    </location>
</feature>
<feature type="compositionally biased region" description="Acidic residues" evidence="1">
    <location>
        <begin position="16"/>
        <end position="41"/>
    </location>
</feature>
<accession>A0A699UZN2</accession>
<proteinExistence type="predicted"/>
<organism evidence="2">
    <name type="scientific">Tanacetum cinerariifolium</name>
    <name type="common">Dalmatian daisy</name>
    <name type="synonym">Chrysanthemum cinerariifolium</name>
    <dbReference type="NCBI Taxonomy" id="118510"/>
    <lineage>
        <taxon>Eukaryota</taxon>
        <taxon>Viridiplantae</taxon>
        <taxon>Streptophyta</taxon>
        <taxon>Embryophyta</taxon>
        <taxon>Tracheophyta</taxon>
        <taxon>Spermatophyta</taxon>
        <taxon>Magnoliopsida</taxon>
        <taxon>eudicotyledons</taxon>
        <taxon>Gunneridae</taxon>
        <taxon>Pentapetalae</taxon>
        <taxon>asterids</taxon>
        <taxon>campanulids</taxon>
        <taxon>Asterales</taxon>
        <taxon>Asteraceae</taxon>
        <taxon>Asteroideae</taxon>
        <taxon>Anthemideae</taxon>
        <taxon>Anthemidinae</taxon>
        <taxon>Tanacetum</taxon>
    </lineage>
</organism>
<evidence type="ECO:0000313" key="2">
    <source>
        <dbReference type="EMBL" id="GFD28247.1"/>
    </source>
</evidence>
<name>A0A699UZN2_TANCI</name>
<reference evidence="2" key="1">
    <citation type="journal article" date="2019" name="Sci. Rep.">
        <title>Draft genome of Tanacetum cinerariifolium, the natural source of mosquito coil.</title>
        <authorList>
            <person name="Yamashiro T."/>
            <person name="Shiraishi A."/>
            <person name="Satake H."/>
            <person name="Nakayama K."/>
        </authorList>
    </citation>
    <scope>NUCLEOTIDE SEQUENCE</scope>
</reference>
<gene>
    <name evidence="2" type="ORF">Tci_900216</name>
</gene>
<sequence length="60" mass="6594">EKKGKKQKGVGKSAAGDEDVVEDFVLSSDEEESMSDDDDVTEIEDVKKKASDRFIVVLAF</sequence>
<feature type="non-terminal residue" evidence="2">
    <location>
        <position position="1"/>
    </location>
</feature>
<comment type="caution">
    <text evidence="2">The sequence shown here is derived from an EMBL/GenBank/DDBJ whole genome shotgun (WGS) entry which is preliminary data.</text>
</comment>